<dbReference type="InterPro" id="IPR018821">
    <property type="entry name" value="DUF294_put_nucleoTrafse_sb-bd"/>
</dbReference>
<reference evidence="3 4" key="1">
    <citation type="submission" date="2023-01" db="EMBL/GenBank/DDBJ databases">
        <title>Psychrosphaera sp. nov., isolated from marine algae.</title>
        <authorList>
            <person name="Bayburt H."/>
            <person name="Choi B.J."/>
            <person name="Kim J.M."/>
            <person name="Choi D.G."/>
            <person name="Jeon C.O."/>
        </authorList>
    </citation>
    <scope>NUCLEOTIDE SEQUENCE [LARGE SCALE GENOMIC DNA]</scope>
    <source>
        <strain evidence="3 4">G1-22</strain>
    </source>
</reference>
<evidence type="ECO:0000313" key="3">
    <source>
        <dbReference type="EMBL" id="MDC2890130.1"/>
    </source>
</evidence>
<sequence>MPQLAAGSQARLEQFAHSDQDNAMIISDKLQPQDAYWYQDLATFVCDGLAACGFIYCPGDIMATNSKWRQTQSVWHKYFHKWVVNPSPQALLNSSVFFDLTTVHGDASLLNEVRDKMLEKTKNNSLFIAHLSRNALAHRPPLGFFRGFVLVENGDNEKVLDLKHNGIAPIVDLARIYALQEGVAAVNTLARLQAVAGTPSLTKSMARSLIDAFEFLGYLRLSHQARLLSAGKKPDNYLPPKTISRLEQEHLKDVFKVIKTLQNNRQVAY</sequence>
<proteinExistence type="predicted"/>
<comment type="caution">
    <text evidence="3">The sequence shown here is derived from an EMBL/GenBank/DDBJ whole genome shotgun (WGS) entry which is preliminary data.</text>
</comment>
<dbReference type="RefSeq" id="WP_272181412.1">
    <property type="nucleotide sequence ID" value="NZ_JAQOMS010000002.1"/>
</dbReference>
<evidence type="ECO:0000259" key="1">
    <source>
        <dbReference type="Pfam" id="PF03445"/>
    </source>
</evidence>
<gene>
    <name evidence="3" type="ORF">PN838_16860</name>
</gene>
<dbReference type="Pfam" id="PF10335">
    <property type="entry name" value="DUF294_C"/>
    <property type="match status" value="1"/>
</dbReference>
<dbReference type="EMBL" id="JAQOMS010000002">
    <property type="protein sequence ID" value="MDC2890130.1"/>
    <property type="molecule type" value="Genomic_DNA"/>
</dbReference>
<name>A0ABT5FF00_9GAMM</name>
<accession>A0ABT5FF00</accession>
<evidence type="ECO:0000313" key="4">
    <source>
        <dbReference type="Proteomes" id="UP001528411"/>
    </source>
</evidence>
<feature type="domain" description="Protein-PII uridylyltransferase N-terminal" evidence="1">
    <location>
        <begin position="4"/>
        <end position="89"/>
    </location>
</feature>
<dbReference type="InterPro" id="IPR005105">
    <property type="entry name" value="GlnD_Uridyltrans_N"/>
</dbReference>
<dbReference type="CDD" id="cd05401">
    <property type="entry name" value="NT_GlnE_GlnD_like"/>
    <property type="match status" value="1"/>
</dbReference>
<organism evidence="3 4">
    <name type="scientific">Psychrosphaera algicola</name>
    <dbReference type="NCBI Taxonomy" id="3023714"/>
    <lineage>
        <taxon>Bacteria</taxon>
        <taxon>Pseudomonadati</taxon>
        <taxon>Pseudomonadota</taxon>
        <taxon>Gammaproteobacteria</taxon>
        <taxon>Alteromonadales</taxon>
        <taxon>Pseudoalteromonadaceae</taxon>
        <taxon>Psychrosphaera</taxon>
    </lineage>
</organism>
<protein>
    <submittedName>
        <fullName evidence="3">Nucleotidyltransferase substrate binding domain-containing protein</fullName>
    </submittedName>
</protein>
<dbReference type="Pfam" id="PF03445">
    <property type="entry name" value="DUF294"/>
    <property type="match status" value="1"/>
</dbReference>
<evidence type="ECO:0000259" key="2">
    <source>
        <dbReference type="Pfam" id="PF10335"/>
    </source>
</evidence>
<feature type="domain" description="DUF294" evidence="2">
    <location>
        <begin position="126"/>
        <end position="264"/>
    </location>
</feature>
<dbReference type="Proteomes" id="UP001528411">
    <property type="component" value="Unassembled WGS sequence"/>
</dbReference>
<keyword evidence="4" id="KW-1185">Reference proteome</keyword>